<protein>
    <recommendedName>
        <fullName evidence="4">Signal peptide containing protein</fullName>
    </recommendedName>
</protein>
<gene>
    <name evidence="2" type="ORF">BEWA_054640</name>
</gene>
<dbReference type="VEuPathDB" id="PiroplasmaDB:BEWA_054640"/>
<reference evidence="2 3" key="1">
    <citation type="journal article" date="2012" name="BMC Genomics">
        <title>Comparative genomic analysis and phylogenetic position of Theileria equi.</title>
        <authorList>
            <person name="Kappmeyer L.S."/>
            <person name="Thiagarajan M."/>
            <person name="Herndon D.R."/>
            <person name="Ramsay J.D."/>
            <person name="Caler E."/>
            <person name="Djikeng A."/>
            <person name="Gillespie J.J."/>
            <person name="Lau A.O."/>
            <person name="Roalson E.H."/>
            <person name="Silva J.C."/>
            <person name="Silva M.G."/>
            <person name="Suarez C.E."/>
            <person name="Ueti M.W."/>
            <person name="Nene V.M."/>
            <person name="Mealey R.H."/>
            <person name="Knowles D.P."/>
            <person name="Brayton K.A."/>
        </authorList>
    </citation>
    <scope>NUCLEOTIDE SEQUENCE [LARGE SCALE GENOMIC DNA]</scope>
    <source>
        <strain evidence="2 3">WA</strain>
    </source>
</reference>
<proteinExistence type="predicted"/>
<organism evidence="2 3">
    <name type="scientific">Theileria equi strain WA</name>
    <dbReference type="NCBI Taxonomy" id="1537102"/>
    <lineage>
        <taxon>Eukaryota</taxon>
        <taxon>Sar</taxon>
        <taxon>Alveolata</taxon>
        <taxon>Apicomplexa</taxon>
        <taxon>Aconoidasida</taxon>
        <taxon>Piroplasmida</taxon>
        <taxon>Theileriidae</taxon>
        <taxon>Theileria</taxon>
    </lineage>
</organism>
<keyword evidence="1" id="KW-0732">Signal</keyword>
<evidence type="ECO:0000256" key="1">
    <source>
        <dbReference type="SAM" id="SignalP"/>
    </source>
</evidence>
<dbReference type="AlphaFoldDB" id="L1LE26"/>
<accession>L1LE26</accession>
<evidence type="ECO:0000313" key="3">
    <source>
        <dbReference type="Proteomes" id="UP000031512"/>
    </source>
</evidence>
<dbReference type="EMBL" id="ACOU01000003">
    <property type="protein sequence ID" value="EKX73408.1"/>
    <property type="molecule type" value="Genomic_DNA"/>
</dbReference>
<comment type="caution">
    <text evidence="2">The sequence shown here is derived from an EMBL/GenBank/DDBJ whole genome shotgun (WGS) entry which is preliminary data.</text>
</comment>
<feature type="chain" id="PRO_5003952543" description="Signal peptide containing protein" evidence="1">
    <location>
        <begin position="17"/>
        <end position="127"/>
    </location>
</feature>
<dbReference type="GeneID" id="15803015"/>
<dbReference type="KEGG" id="beq:BEWA_054640"/>
<keyword evidence="3" id="KW-1185">Reference proteome</keyword>
<evidence type="ECO:0000313" key="2">
    <source>
        <dbReference type="EMBL" id="EKX73408.1"/>
    </source>
</evidence>
<name>L1LE26_THEEQ</name>
<dbReference type="Proteomes" id="UP000031512">
    <property type="component" value="Unassembled WGS sequence"/>
</dbReference>
<evidence type="ECO:0008006" key="4">
    <source>
        <dbReference type="Google" id="ProtNLM"/>
    </source>
</evidence>
<dbReference type="OrthoDB" id="359044at2759"/>
<dbReference type="eggNOG" id="ENOG502SZGB">
    <property type="taxonomic scope" value="Eukaryota"/>
</dbReference>
<dbReference type="RefSeq" id="XP_004832860.1">
    <property type="nucleotide sequence ID" value="XM_004832803.1"/>
</dbReference>
<sequence length="127" mass="14215">MCKIFVIFALASLVAGKGQRYGNNSSTRDVSFAEKGDPLSTAMSILTRGMDGKKKENYGGGNIGAYYNFMFPENDDYPWACPCNPQDVILYNKKEQPYARCLNQEDLSFQDIQANCDPTNVTVNQEF</sequence>
<feature type="signal peptide" evidence="1">
    <location>
        <begin position="1"/>
        <end position="16"/>
    </location>
</feature>